<protein>
    <recommendedName>
        <fullName evidence="6">RING-type domain-containing protein</fullName>
    </recommendedName>
</protein>
<proteinExistence type="predicted"/>
<reference evidence="7" key="2">
    <citation type="submission" date="2017-07" db="EMBL/GenBank/DDBJ databases">
        <title>WGS assembly of Populus trichocarpa.</title>
        <authorList>
            <person name="Tuskan G."/>
            <person name="Difazio S."/>
            <person name="Jansson S."/>
            <person name="Bohlmann J."/>
            <person name="Grigoriev I."/>
            <person name="Hellsten U."/>
            <person name="Putnam N."/>
            <person name="Ralph S."/>
            <person name="Rombauts S."/>
            <person name="Salamov A."/>
            <person name="Schein J."/>
            <person name="Sterck L."/>
            <person name="Aerts A."/>
            <person name="Bhalerao R."/>
            <person name="Bhalerao R."/>
            <person name="Blaudez D."/>
            <person name="Boerjan W."/>
            <person name="Brun A."/>
            <person name="Brunner A."/>
            <person name="Busov V."/>
            <person name="Campbell M."/>
            <person name="Carlson J."/>
            <person name="Chalot M."/>
            <person name="Chapman J."/>
            <person name="Chen G."/>
            <person name="Cooper D."/>
            <person name="Coutinho P."/>
            <person name="Couturier J."/>
            <person name="Covert S."/>
            <person name="Cronk Q."/>
            <person name="Cunningham R."/>
            <person name="Davis J."/>
            <person name="Degroeve S."/>
            <person name="Dejardin A."/>
            <person name="Depamphilis C."/>
            <person name="Detter J."/>
            <person name="Dirks B."/>
            <person name="Dubchak I."/>
            <person name="Duplessis S."/>
            <person name="Ehlting J."/>
            <person name="Ellis B."/>
            <person name="Gendler K."/>
            <person name="Goodstein D."/>
            <person name="Gribskov M."/>
            <person name="Grimwood J."/>
            <person name="Groover A."/>
            <person name="Gunter L."/>
            <person name="Hamberger B."/>
            <person name="Heinze B."/>
            <person name="Helariutta Y."/>
            <person name="Henrissat B."/>
            <person name="Holligan D."/>
            <person name="Holt R."/>
            <person name="Huang W."/>
            <person name="Islam-Faridi N."/>
            <person name="Jones S."/>
            <person name="Jones-Rhoades M."/>
            <person name="Jorgensen R."/>
            <person name="Joshi C."/>
            <person name="Kangasjarvi J."/>
            <person name="Karlsson J."/>
            <person name="Kelleher C."/>
            <person name="Kirkpatrick R."/>
            <person name="Kirst M."/>
            <person name="Kohler A."/>
            <person name="Kalluri U."/>
            <person name="Larimer F."/>
            <person name="Leebens-Mack J."/>
            <person name="Leple J."/>
            <person name="Locascio P."/>
            <person name="Lou Y."/>
            <person name="Lucas S."/>
            <person name="Martin F."/>
            <person name="Montanini B."/>
            <person name="Napoli C."/>
            <person name="Nelson D."/>
            <person name="Nelson C."/>
            <person name="Nieminen K."/>
            <person name="Nilsson O."/>
            <person name="Pereda V."/>
            <person name="Peter G."/>
            <person name="Philippe R."/>
            <person name="Pilate G."/>
            <person name="Poliakov A."/>
            <person name="Razumovskaya J."/>
            <person name="Richardson P."/>
            <person name="Rinaldi C."/>
            <person name="Ritland K."/>
            <person name="Rouze P."/>
            <person name="Ryaboy D."/>
            <person name="Schmutz J."/>
            <person name="Schrader J."/>
            <person name="Segerman B."/>
            <person name="Shin H."/>
            <person name="Siddiqui A."/>
            <person name="Sterky F."/>
            <person name="Terry A."/>
            <person name="Tsai C."/>
            <person name="Uberbacher E."/>
            <person name="Unneberg P."/>
            <person name="Vahala J."/>
            <person name="Wall K."/>
            <person name="Wessler S."/>
            <person name="Yang G."/>
            <person name="Yin T."/>
            <person name="Douglas C."/>
            <person name="Marra M."/>
            <person name="Sandberg G."/>
            <person name="Van De Peer Y."/>
            <person name="Rokhsar D."/>
        </authorList>
    </citation>
    <scope>NUCLEOTIDE SEQUENCE</scope>
    <source>
        <strain evidence="7">Nisqually-1</strain>
    </source>
</reference>
<feature type="compositionally biased region" description="Polar residues" evidence="5">
    <location>
        <begin position="333"/>
        <end position="353"/>
    </location>
</feature>
<feature type="domain" description="RING-type" evidence="6">
    <location>
        <begin position="425"/>
        <end position="464"/>
    </location>
</feature>
<evidence type="ECO:0000313" key="7">
    <source>
        <dbReference type="EMBL" id="RQO96370.1"/>
    </source>
</evidence>
<evidence type="ECO:0000259" key="6">
    <source>
        <dbReference type="PROSITE" id="PS50089"/>
    </source>
</evidence>
<name>A0A2K1YQ76_POPTR</name>
<dbReference type="Pfam" id="PF13920">
    <property type="entry name" value="zf-C3HC4_3"/>
    <property type="match status" value="1"/>
</dbReference>
<evidence type="ECO:0000256" key="4">
    <source>
        <dbReference type="PROSITE-ProRule" id="PRU00175"/>
    </source>
</evidence>
<dbReference type="FunCoup" id="A0A2K1YQ76">
    <property type="interactions" value="511"/>
</dbReference>
<dbReference type="ExpressionAtlas" id="A0A2K1YQ76">
    <property type="expression patterns" value="baseline and differential"/>
</dbReference>
<dbReference type="SUPFAM" id="SSF57850">
    <property type="entry name" value="RING/U-box"/>
    <property type="match status" value="1"/>
</dbReference>
<dbReference type="GO" id="GO:0008270">
    <property type="term" value="F:zinc ion binding"/>
    <property type="evidence" value="ECO:0007669"/>
    <property type="project" value="UniProtKB-KW"/>
</dbReference>
<dbReference type="Gene3D" id="1.25.40.20">
    <property type="entry name" value="Ankyrin repeat-containing domain"/>
    <property type="match status" value="1"/>
</dbReference>
<dbReference type="SMART" id="SM00248">
    <property type="entry name" value="ANK"/>
    <property type="match status" value="3"/>
</dbReference>
<evidence type="ECO:0000256" key="3">
    <source>
        <dbReference type="PROSITE-ProRule" id="PRU00023"/>
    </source>
</evidence>
<dbReference type="PROSITE" id="PS50089">
    <property type="entry name" value="ZF_RING_2"/>
    <property type="match status" value="1"/>
</dbReference>
<dbReference type="InterPro" id="IPR036770">
    <property type="entry name" value="Ankyrin_rpt-contain_sf"/>
</dbReference>
<dbReference type="AlphaFoldDB" id="A0A2K1YQ76"/>
<dbReference type="InterPro" id="IPR050889">
    <property type="entry name" value="Dendritic_Spine_Reg/Scaffold"/>
</dbReference>
<keyword evidence="4" id="KW-0863">Zinc-finger</keyword>
<keyword evidence="4" id="KW-0479">Metal-binding</keyword>
<keyword evidence="2 3" id="KW-0040">ANK repeat</keyword>
<evidence type="ECO:0000256" key="5">
    <source>
        <dbReference type="SAM" id="MobiDB-lite"/>
    </source>
</evidence>
<dbReference type="EMBL" id="CM009299">
    <property type="protein sequence ID" value="RQO96370.1"/>
    <property type="molecule type" value="Genomic_DNA"/>
</dbReference>
<dbReference type="SUPFAM" id="SSF48403">
    <property type="entry name" value="Ankyrin repeat"/>
    <property type="match status" value="1"/>
</dbReference>
<gene>
    <name evidence="7" type="ORF">POPTR_010G070800</name>
</gene>
<dbReference type="PANTHER" id="PTHR24166:SF45">
    <property type="entry name" value="E3 UBIQUITIN-PROTEIN LIGASE XBAT35"/>
    <property type="match status" value="1"/>
</dbReference>
<dbReference type="PANTHER" id="PTHR24166">
    <property type="entry name" value="ROLLING PEBBLES, ISOFORM B"/>
    <property type="match status" value="1"/>
</dbReference>
<dbReference type="InParanoid" id="A0A2K1YQ76"/>
<feature type="compositionally biased region" description="Low complexity" evidence="5">
    <location>
        <begin position="301"/>
        <end position="310"/>
    </location>
</feature>
<dbReference type="Proteomes" id="UP000006729">
    <property type="component" value="Chromosome 10"/>
</dbReference>
<dbReference type="Pfam" id="PF13857">
    <property type="entry name" value="Ank_5"/>
    <property type="match status" value="1"/>
</dbReference>
<keyword evidence="8" id="KW-1185">Reference proteome</keyword>
<evidence type="ECO:0000256" key="1">
    <source>
        <dbReference type="ARBA" id="ARBA00022737"/>
    </source>
</evidence>
<organism evidence="7 8">
    <name type="scientific">Populus trichocarpa</name>
    <name type="common">Western balsam poplar</name>
    <name type="synonym">Populus balsamifera subsp. trichocarpa</name>
    <dbReference type="NCBI Taxonomy" id="3694"/>
    <lineage>
        <taxon>Eukaryota</taxon>
        <taxon>Viridiplantae</taxon>
        <taxon>Streptophyta</taxon>
        <taxon>Embryophyta</taxon>
        <taxon>Tracheophyta</taxon>
        <taxon>Spermatophyta</taxon>
        <taxon>Magnoliopsida</taxon>
        <taxon>eudicotyledons</taxon>
        <taxon>Gunneridae</taxon>
        <taxon>Pentapetalae</taxon>
        <taxon>rosids</taxon>
        <taxon>fabids</taxon>
        <taxon>Malpighiales</taxon>
        <taxon>Salicaceae</taxon>
        <taxon>Saliceae</taxon>
        <taxon>Populus</taxon>
    </lineage>
</organism>
<feature type="region of interest" description="Disordered" evidence="5">
    <location>
        <begin position="298"/>
        <end position="353"/>
    </location>
</feature>
<evidence type="ECO:0000313" key="8">
    <source>
        <dbReference type="Proteomes" id="UP000006729"/>
    </source>
</evidence>
<dbReference type="InterPro" id="IPR002110">
    <property type="entry name" value="Ankyrin_rpt"/>
</dbReference>
<dbReference type="STRING" id="3694.A0A2K1YQ76"/>
<dbReference type="PROSITE" id="PS50297">
    <property type="entry name" value="ANK_REP_REGION"/>
    <property type="match status" value="2"/>
</dbReference>
<dbReference type="Gene3D" id="3.30.40.10">
    <property type="entry name" value="Zinc/RING finger domain, C3HC4 (zinc finger)"/>
    <property type="match status" value="1"/>
</dbReference>
<dbReference type="EMBL" id="CM009299">
    <property type="protein sequence ID" value="RQO96371.1"/>
    <property type="molecule type" value="Genomic_DNA"/>
</dbReference>
<keyword evidence="1" id="KW-0677">Repeat</keyword>
<dbReference type="CDD" id="cd23129">
    <property type="entry name" value="RING-HC_XBAT35-like"/>
    <property type="match status" value="1"/>
</dbReference>
<dbReference type="PROSITE" id="PS50088">
    <property type="entry name" value="ANK_REPEAT"/>
    <property type="match status" value="2"/>
</dbReference>
<feature type="repeat" description="ANK" evidence="3">
    <location>
        <begin position="39"/>
        <end position="72"/>
    </location>
</feature>
<sequence>MGQQQSKHELLYQQVKNGNIEGIKKLCREGARLEWIDKEGKTPLILACLDPQLFNVAKTLIELGADVNAYRPGRKGGNPLHHAAKKGLENTVKLLLSHGANALMTNDDCQTPLEVARAKGYGNVVRAIESHICLFSGWLREFYGPGFLEVLAPRLVSRNIWAVVLPTGSRNPGMPCKFELAIYSSLKDAKPRTIIALWKANLEEPKFHRSDHTVMIADNSTKTRIKLAPANERDKQQLQWFCDACKGIPQVMHPLEFLSRSQNLVVQATAPPSDEDPEIAMAVNASIQSAMAEQPIFDTHSSTGASSSSSWNCPVNDGGQGAMDVPATPPPKTTSSGWAPYESVSSGSSTQQTKILNSSVADVQTATDAQDSVPSAPPIVDELIEDGPIHYPSIDSSPLDFSSLPLENLPENTGEKKEDGGSSSCVICLDAPVEGACIPCGHMVGCMSCLKEIKAKEWGCPVCRATINQVVRLYAV</sequence>
<dbReference type="SMART" id="SM00184">
    <property type="entry name" value="RING"/>
    <property type="match status" value="1"/>
</dbReference>
<keyword evidence="4" id="KW-0862">Zinc</keyword>
<feature type="repeat" description="ANK" evidence="3">
    <location>
        <begin position="75"/>
        <end position="107"/>
    </location>
</feature>
<dbReference type="InterPro" id="IPR001841">
    <property type="entry name" value="Znf_RING"/>
</dbReference>
<reference evidence="7 8" key="1">
    <citation type="journal article" date="2006" name="Science">
        <title>The genome of black cottonwood, Populus trichocarpa (Torr. &amp; Gray).</title>
        <authorList>
            <person name="Tuskan G.A."/>
            <person name="Difazio S."/>
            <person name="Jansson S."/>
            <person name="Bohlmann J."/>
            <person name="Grigoriev I."/>
            <person name="Hellsten U."/>
            <person name="Putnam N."/>
            <person name="Ralph S."/>
            <person name="Rombauts S."/>
            <person name="Salamov A."/>
            <person name="Schein J."/>
            <person name="Sterck L."/>
            <person name="Aerts A."/>
            <person name="Bhalerao R.R."/>
            <person name="Bhalerao R.P."/>
            <person name="Blaudez D."/>
            <person name="Boerjan W."/>
            <person name="Brun A."/>
            <person name="Brunner A."/>
            <person name="Busov V."/>
            <person name="Campbell M."/>
            <person name="Carlson J."/>
            <person name="Chalot M."/>
            <person name="Chapman J."/>
            <person name="Chen G.L."/>
            <person name="Cooper D."/>
            <person name="Coutinho P.M."/>
            <person name="Couturier J."/>
            <person name="Covert S."/>
            <person name="Cronk Q."/>
            <person name="Cunningham R."/>
            <person name="Davis J."/>
            <person name="Degroeve S."/>
            <person name="Dejardin A."/>
            <person name="Depamphilis C."/>
            <person name="Detter J."/>
            <person name="Dirks B."/>
            <person name="Dubchak I."/>
            <person name="Duplessis S."/>
            <person name="Ehlting J."/>
            <person name="Ellis B."/>
            <person name="Gendler K."/>
            <person name="Goodstein D."/>
            <person name="Gribskov M."/>
            <person name="Grimwood J."/>
            <person name="Groover A."/>
            <person name="Gunter L."/>
            <person name="Hamberger B."/>
            <person name="Heinze B."/>
            <person name="Helariutta Y."/>
            <person name="Henrissat B."/>
            <person name="Holligan D."/>
            <person name="Holt R."/>
            <person name="Huang W."/>
            <person name="Islam-Faridi N."/>
            <person name="Jones S."/>
            <person name="Jones-Rhoades M."/>
            <person name="Jorgensen R."/>
            <person name="Joshi C."/>
            <person name="Kangasjarvi J."/>
            <person name="Karlsson J."/>
            <person name="Kelleher C."/>
            <person name="Kirkpatrick R."/>
            <person name="Kirst M."/>
            <person name="Kohler A."/>
            <person name="Kalluri U."/>
            <person name="Larimer F."/>
            <person name="Leebens-Mack J."/>
            <person name="Leple J.C."/>
            <person name="Locascio P."/>
            <person name="Lou Y."/>
            <person name="Lucas S."/>
            <person name="Martin F."/>
            <person name="Montanini B."/>
            <person name="Napoli C."/>
            <person name="Nelson D.R."/>
            <person name="Nelson C."/>
            <person name="Nieminen K."/>
            <person name="Nilsson O."/>
            <person name="Pereda V."/>
            <person name="Peter G."/>
            <person name="Philippe R."/>
            <person name="Pilate G."/>
            <person name="Poliakov A."/>
            <person name="Razumovskaya J."/>
            <person name="Richardson P."/>
            <person name="Rinaldi C."/>
            <person name="Ritland K."/>
            <person name="Rouze P."/>
            <person name="Ryaboy D."/>
            <person name="Schmutz J."/>
            <person name="Schrader J."/>
            <person name="Segerman B."/>
            <person name="Shin H."/>
            <person name="Siddiqui A."/>
            <person name="Sterky F."/>
            <person name="Terry A."/>
            <person name="Tsai C.J."/>
            <person name="Uberbacher E."/>
            <person name="Unneberg P."/>
            <person name="Vahala J."/>
            <person name="Wall K."/>
            <person name="Wessler S."/>
            <person name="Yang G."/>
            <person name="Yin T."/>
            <person name="Douglas C."/>
            <person name="Marra M."/>
            <person name="Sandberg G."/>
            <person name="Van de Peer Y."/>
            <person name="Rokhsar D."/>
        </authorList>
    </citation>
    <scope>NUCLEOTIDE SEQUENCE [LARGE SCALE GENOMIC DNA]</scope>
    <source>
        <strain evidence="8">cv. Nisqually</strain>
        <strain evidence="7">Nisqually-1</strain>
    </source>
</reference>
<accession>A0A2K1YQ76</accession>
<dbReference type="InterPro" id="IPR013083">
    <property type="entry name" value="Znf_RING/FYVE/PHD"/>
</dbReference>
<evidence type="ECO:0000256" key="2">
    <source>
        <dbReference type="ARBA" id="ARBA00023043"/>
    </source>
</evidence>